<evidence type="ECO:0000256" key="4">
    <source>
        <dbReference type="SAM" id="MobiDB-lite"/>
    </source>
</evidence>
<evidence type="ECO:0000313" key="6">
    <source>
        <dbReference type="EMBL" id="QUX25811.1"/>
    </source>
</evidence>
<keyword evidence="3" id="KW-0804">Transcription</keyword>
<dbReference type="SMART" id="SM00418">
    <property type="entry name" value="HTH_ARSR"/>
    <property type="match status" value="1"/>
</dbReference>
<dbReference type="Gene3D" id="1.10.10.10">
    <property type="entry name" value="Winged helix-like DNA-binding domain superfamily/Winged helix DNA-binding domain"/>
    <property type="match status" value="1"/>
</dbReference>
<dbReference type="InterPro" id="IPR036390">
    <property type="entry name" value="WH_DNA-bd_sf"/>
</dbReference>
<evidence type="ECO:0000313" key="7">
    <source>
        <dbReference type="Proteomes" id="UP000676079"/>
    </source>
</evidence>
<organism evidence="6 7">
    <name type="scientific">Nocardiopsis changdeensis</name>
    <dbReference type="NCBI Taxonomy" id="2831969"/>
    <lineage>
        <taxon>Bacteria</taxon>
        <taxon>Bacillati</taxon>
        <taxon>Actinomycetota</taxon>
        <taxon>Actinomycetes</taxon>
        <taxon>Streptosporangiales</taxon>
        <taxon>Nocardiopsidaceae</taxon>
        <taxon>Nocardiopsis</taxon>
    </lineage>
</organism>
<protein>
    <submittedName>
        <fullName evidence="6">Helix-turn-helix transcriptional regulator</fullName>
    </submittedName>
</protein>
<evidence type="ECO:0000259" key="5">
    <source>
        <dbReference type="SMART" id="SM00418"/>
    </source>
</evidence>
<dbReference type="CDD" id="cd00090">
    <property type="entry name" value="HTH_ARSR"/>
    <property type="match status" value="1"/>
</dbReference>
<dbReference type="Pfam" id="PF19361">
    <property type="entry name" value="DUF5937"/>
    <property type="match status" value="1"/>
</dbReference>
<dbReference type="PRINTS" id="PR00778">
    <property type="entry name" value="HTHARSR"/>
</dbReference>
<proteinExistence type="predicted"/>
<evidence type="ECO:0000256" key="1">
    <source>
        <dbReference type="ARBA" id="ARBA00023015"/>
    </source>
</evidence>
<accession>A0ABX8BUQ2</accession>
<dbReference type="InterPro" id="IPR001845">
    <property type="entry name" value="HTH_ArsR_DNA-bd_dom"/>
</dbReference>
<feature type="region of interest" description="Disordered" evidence="4">
    <location>
        <begin position="321"/>
        <end position="340"/>
    </location>
</feature>
<sequence>MVFSHDDLLRCRFAVSPLWEATAAVRLLGEPHRGTLRRLWPAAIRERNGTDLGLDPLPLLSPRPGYTPDFLTPPPPGPSADLEDELEALLTTPPEQVAVELRQCLLDPRRALPESVTGPLLADPEATLERIVRAVRRAWEALVAPHWPRARALLEADVSLRARTVAEGGLREVIAAVAPDARWRGRVLHLPDPAQGERTLDGRGLVLMPSVFMWPETVAKTEEPWQPTLFYPVHGVGRLWEAEPPAPAGDALARLLGGTRARLLTVLAEPSTTTVLARAHGWSPATVSEHLSVLRAAGLVRSWRVGRRVFYTRTPAGDTLLRAGGPVGRTPGADPGEARV</sequence>
<dbReference type="EMBL" id="CP074133">
    <property type="protein sequence ID" value="QUX25811.1"/>
    <property type="molecule type" value="Genomic_DNA"/>
</dbReference>
<dbReference type="SUPFAM" id="SSF46785">
    <property type="entry name" value="Winged helix' DNA-binding domain"/>
    <property type="match status" value="1"/>
</dbReference>
<dbReference type="Proteomes" id="UP000676079">
    <property type="component" value="Chromosome"/>
</dbReference>
<dbReference type="InterPro" id="IPR051011">
    <property type="entry name" value="Metal_resp_trans_reg"/>
</dbReference>
<dbReference type="InterPro" id="IPR036388">
    <property type="entry name" value="WH-like_DNA-bd_sf"/>
</dbReference>
<keyword evidence="2" id="KW-0238">DNA-binding</keyword>
<dbReference type="InterPro" id="IPR011991">
    <property type="entry name" value="ArsR-like_HTH"/>
</dbReference>
<dbReference type="Pfam" id="PF12840">
    <property type="entry name" value="HTH_20"/>
    <property type="match status" value="1"/>
</dbReference>
<keyword evidence="7" id="KW-1185">Reference proteome</keyword>
<name>A0ABX8BUQ2_9ACTN</name>
<keyword evidence="1" id="KW-0805">Transcription regulation</keyword>
<feature type="domain" description="HTH arsR-type" evidence="5">
    <location>
        <begin position="251"/>
        <end position="325"/>
    </location>
</feature>
<dbReference type="InterPro" id="IPR045981">
    <property type="entry name" value="DUF5937"/>
</dbReference>
<dbReference type="PANTHER" id="PTHR43132">
    <property type="entry name" value="ARSENICAL RESISTANCE OPERON REPRESSOR ARSR-RELATED"/>
    <property type="match status" value="1"/>
</dbReference>
<reference evidence="6 7" key="1">
    <citation type="submission" date="2021-05" db="EMBL/GenBank/DDBJ databases">
        <title>Direct Submission.</title>
        <authorList>
            <person name="Li K."/>
            <person name="Gao J."/>
        </authorList>
    </citation>
    <scope>NUCLEOTIDE SEQUENCE [LARGE SCALE GENOMIC DNA]</scope>
    <source>
        <strain evidence="6 7">Mg02</strain>
    </source>
</reference>
<evidence type="ECO:0000256" key="2">
    <source>
        <dbReference type="ARBA" id="ARBA00023125"/>
    </source>
</evidence>
<gene>
    <name evidence="6" type="ORF">KGD84_07135</name>
</gene>
<evidence type="ECO:0000256" key="3">
    <source>
        <dbReference type="ARBA" id="ARBA00023163"/>
    </source>
</evidence>
<dbReference type="PANTHER" id="PTHR43132:SF6">
    <property type="entry name" value="HTH-TYPE TRANSCRIPTIONAL REPRESSOR CZRA"/>
    <property type="match status" value="1"/>
</dbReference>